<feature type="transmembrane region" description="Helical" evidence="1">
    <location>
        <begin position="6"/>
        <end position="27"/>
    </location>
</feature>
<protein>
    <submittedName>
        <fullName evidence="2">Uncharacterized protein</fullName>
    </submittedName>
</protein>
<organism evidence="2 3">
    <name type="scientific">Amphritea atlantica</name>
    <dbReference type="NCBI Taxonomy" id="355243"/>
    <lineage>
        <taxon>Bacteria</taxon>
        <taxon>Pseudomonadati</taxon>
        <taxon>Pseudomonadota</taxon>
        <taxon>Gammaproteobacteria</taxon>
        <taxon>Oceanospirillales</taxon>
        <taxon>Oceanospirillaceae</taxon>
        <taxon>Amphritea</taxon>
    </lineage>
</organism>
<dbReference type="Proteomes" id="UP000198749">
    <property type="component" value="Unassembled WGS sequence"/>
</dbReference>
<dbReference type="AlphaFoldDB" id="A0A1H9H5E5"/>
<name>A0A1H9H5E5_9GAMM</name>
<keyword evidence="1" id="KW-1133">Transmembrane helix</keyword>
<dbReference type="EMBL" id="FOGB01000005">
    <property type="protein sequence ID" value="SEQ57448.1"/>
    <property type="molecule type" value="Genomic_DNA"/>
</dbReference>
<keyword evidence="1" id="KW-0812">Transmembrane</keyword>
<evidence type="ECO:0000313" key="3">
    <source>
        <dbReference type="Proteomes" id="UP000198749"/>
    </source>
</evidence>
<keyword evidence="3" id="KW-1185">Reference proteome</keyword>
<keyword evidence="1" id="KW-0472">Membrane</keyword>
<accession>A0A1H9H5E5</accession>
<sequence>MTTKLFFKYLCVGFFFILVNIGISFLIEKYNLSGFWVFYIRMSFVIFNFLCLVRVFFCIWTTIGYLLVRHDPYLKRITLMIASFFIWKSVIENDTDNRDI</sequence>
<evidence type="ECO:0000313" key="2">
    <source>
        <dbReference type="EMBL" id="SEQ57448.1"/>
    </source>
</evidence>
<gene>
    <name evidence="2" type="ORF">SAMN03080615_01947</name>
</gene>
<proteinExistence type="predicted"/>
<feature type="transmembrane region" description="Helical" evidence="1">
    <location>
        <begin position="39"/>
        <end position="67"/>
    </location>
</feature>
<reference evidence="3" key="1">
    <citation type="submission" date="2016-10" db="EMBL/GenBank/DDBJ databases">
        <authorList>
            <person name="Varghese N."/>
            <person name="Submissions S."/>
        </authorList>
    </citation>
    <scope>NUCLEOTIDE SEQUENCE [LARGE SCALE GENOMIC DNA]</scope>
    <source>
        <strain evidence="3">DSM 18887</strain>
    </source>
</reference>
<evidence type="ECO:0000256" key="1">
    <source>
        <dbReference type="SAM" id="Phobius"/>
    </source>
</evidence>